<organism evidence="2 3">
    <name type="scientific">Coprinopsis marcescibilis</name>
    <name type="common">Agaric fungus</name>
    <name type="synonym">Psathyrella marcescibilis</name>
    <dbReference type="NCBI Taxonomy" id="230819"/>
    <lineage>
        <taxon>Eukaryota</taxon>
        <taxon>Fungi</taxon>
        <taxon>Dikarya</taxon>
        <taxon>Basidiomycota</taxon>
        <taxon>Agaricomycotina</taxon>
        <taxon>Agaricomycetes</taxon>
        <taxon>Agaricomycetidae</taxon>
        <taxon>Agaricales</taxon>
        <taxon>Agaricineae</taxon>
        <taxon>Psathyrellaceae</taxon>
        <taxon>Coprinopsis</taxon>
    </lineage>
</organism>
<proteinExistence type="predicted"/>
<dbReference type="AlphaFoldDB" id="A0A5C3KC74"/>
<feature type="compositionally biased region" description="Polar residues" evidence="1">
    <location>
        <begin position="110"/>
        <end position="120"/>
    </location>
</feature>
<feature type="compositionally biased region" description="Basic residues" evidence="1">
    <location>
        <begin position="173"/>
        <end position="184"/>
    </location>
</feature>
<dbReference type="Proteomes" id="UP000307440">
    <property type="component" value="Unassembled WGS sequence"/>
</dbReference>
<evidence type="ECO:0000313" key="3">
    <source>
        <dbReference type="Proteomes" id="UP000307440"/>
    </source>
</evidence>
<name>A0A5C3KC74_COPMA</name>
<gene>
    <name evidence="2" type="ORF">FA15DRAFT_661504</name>
</gene>
<accession>A0A5C3KC74</accession>
<evidence type="ECO:0000313" key="2">
    <source>
        <dbReference type="EMBL" id="TFK17357.1"/>
    </source>
</evidence>
<evidence type="ECO:0000256" key="1">
    <source>
        <dbReference type="SAM" id="MobiDB-lite"/>
    </source>
</evidence>
<protein>
    <submittedName>
        <fullName evidence="2">Uncharacterized protein</fullName>
    </submittedName>
</protein>
<feature type="region of interest" description="Disordered" evidence="1">
    <location>
        <begin position="76"/>
        <end position="215"/>
    </location>
</feature>
<sequence>MQSYEKLKELGSYKVVCTGVLNRADNGGRHCGQAVVMETICEYCQQRQRWAVAATVGWAAAGGGVGVVRGNTTRAVTRQAGQCRRSTRAGGDRASETTQQHKGQGDKAGKTTQAAQQPGVTKQAGGHSRRTKQAIDTGASAHVARRQAVTSQAGKRRRKRSRRRKAGQAVKKQVGRRGRGRSRHTQAGGDEEGRRTRARTLTLHEGRGNEAGRTTQAWALMSHTSGL</sequence>
<dbReference type="EMBL" id="ML210524">
    <property type="protein sequence ID" value="TFK17357.1"/>
    <property type="molecule type" value="Genomic_DNA"/>
</dbReference>
<reference evidence="2 3" key="1">
    <citation type="journal article" date="2019" name="Nat. Ecol. Evol.">
        <title>Megaphylogeny resolves global patterns of mushroom evolution.</title>
        <authorList>
            <person name="Varga T."/>
            <person name="Krizsan K."/>
            <person name="Foldi C."/>
            <person name="Dima B."/>
            <person name="Sanchez-Garcia M."/>
            <person name="Sanchez-Ramirez S."/>
            <person name="Szollosi G.J."/>
            <person name="Szarkandi J.G."/>
            <person name="Papp V."/>
            <person name="Albert L."/>
            <person name="Andreopoulos W."/>
            <person name="Angelini C."/>
            <person name="Antonin V."/>
            <person name="Barry K.W."/>
            <person name="Bougher N.L."/>
            <person name="Buchanan P."/>
            <person name="Buyck B."/>
            <person name="Bense V."/>
            <person name="Catcheside P."/>
            <person name="Chovatia M."/>
            <person name="Cooper J."/>
            <person name="Damon W."/>
            <person name="Desjardin D."/>
            <person name="Finy P."/>
            <person name="Geml J."/>
            <person name="Haridas S."/>
            <person name="Hughes K."/>
            <person name="Justo A."/>
            <person name="Karasinski D."/>
            <person name="Kautmanova I."/>
            <person name="Kiss B."/>
            <person name="Kocsube S."/>
            <person name="Kotiranta H."/>
            <person name="LaButti K.M."/>
            <person name="Lechner B.E."/>
            <person name="Liimatainen K."/>
            <person name="Lipzen A."/>
            <person name="Lukacs Z."/>
            <person name="Mihaltcheva S."/>
            <person name="Morgado L.N."/>
            <person name="Niskanen T."/>
            <person name="Noordeloos M.E."/>
            <person name="Ohm R.A."/>
            <person name="Ortiz-Santana B."/>
            <person name="Ovrebo C."/>
            <person name="Racz N."/>
            <person name="Riley R."/>
            <person name="Savchenko A."/>
            <person name="Shiryaev A."/>
            <person name="Soop K."/>
            <person name="Spirin V."/>
            <person name="Szebenyi C."/>
            <person name="Tomsovsky M."/>
            <person name="Tulloss R.E."/>
            <person name="Uehling J."/>
            <person name="Grigoriev I.V."/>
            <person name="Vagvolgyi C."/>
            <person name="Papp T."/>
            <person name="Martin F.M."/>
            <person name="Miettinen O."/>
            <person name="Hibbett D.S."/>
            <person name="Nagy L.G."/>
        </authorList>
    </citation>
    <scope>NUCLEOTIDE SEQUENCE [LARGE SCALE GENOMIC DNA]</scope>
    <source>
        <strain evidence="2 3">CBS 121175</strain>
    </source>
</reference>
<keyword evidence="3" id="KW-1185">Reference proteome</keyword>
<feature type="compositionally biased region" description="Basic residues" evidence="1">
    <location>
        <begin position="154"/>
        <end position="166"/>
    </location>
</feature>